<dbReference type="InterPro" id="IPR043128">
    <property type="entry name" value="Rev_trsase/Diguanyl_cyclase"/>
</dbReference>
<accession>A0A6A4TC75</accession>
<evidence type="ECO:0000313" key="3">
    <source>
        <dbReference type="Proteomes" id="UP000438429"/>
    </source>
</evidence>
<organism evidence="2 3">
    <name type="scientific">Scophthalmus maximus</name>
    <name type="common">Turbot</name>
    <name type="synonym">Psetta maxima</name>
    <dbReference type="NCBI Taxonomy" id="52904"/>
    <lineage>
        <taxon>Eukaryota</taxon>
        <taxon>Metazoa</taxon>
        <taxon>Chordata</taxon>
        <taxon>Craniata</taxon>
        <taxon>Vertebrata</taxon>
        <taxon>Euteleostomi</taxon>
        <taxon>Actinopterygii</taxon>
        <taxon>Neopterygii</taxon>
        <taxon>Teleostei</taxon>
        <taxon>Neoteleostei</taxon>
        <taxon>Acanthomorphata</taxon>
        <taxon>Carangaria</taxon>
        <taxon>Pleuronectiformes</taxon>
        <taxon>Pleuronectoidei</taxon>
        <taxon>Scophthalmidae</taxon>
        <taxon>Scophthalmus</taxon>
    </lineage>
</organism>
<sequence>MQEVDDDDDSWVKRARFTVDEALQILDPSCRQAEGDGGQESSDSTPSISTGNSCVSRSEESSSNTTVSPSVILWTALEPLRRRGIRVLFDLDDLLVLASSEHSAALHTVELASRLTLLGFAINWRKSSPVPTQSIMYLGMAELDLFSAPMTQLSIEEKQFTEVLPMSAITDSGPIEFFIPGDGDKYLDLNDTLLHL</sequence>
<dbReference type="Gene3D" id="3.30.70.270">
    <property type="match status" value="1"/>
</dbReference>
<dbReference type="EMBL" id="VEVO01000006">
    <property type="protein sequence ID" value="KAF0040521.1"/>
    <property type="molecule type" value="Genomic_DNA"/>
</dbReference>
<feature type="region of interest" description="Disordered" evidence="1">
    <location>
        <begin position="28"/>
        <end position="64"/>
    </location>
</feature>
<evidence type="ECO:0008006" key="4">
    <source>
        <dbReference type="Google" id="ProtNLM"/>
    </source>
</evidence>
<gene>
    <name evidence="2" type="ORF">F2P81_006419</name>
</gene>
<dbReference type="AlphaFoldDB" id="A0A6A4TC75"/>
<evidence type="ECO:0000256" key="1">
    <source>
        <dbReference type="SAM" id="MobiDB-lite"/>
    </source>
</evidence>
<feature type="compositionally biased region" description="Low complexity" evidence="1">
    <location>
        <begin position="52"/>
        <end position="64"/>
    </location>
</feature>
<name>A0A6A4TC75_SCOMX</name>
<reference evidence="2 3" key="1">
    <citation type="submission" date="2019-06" db="EMBL/GenBank/DDBJ databases">
        <title>Draft genomes of female and male turbot (Scophthalmus maximus).</title>
        <authorList>
            <person name="Xu H."/>
            <person name="Xu X.-W."/>
            <person name="Shao C."/>
            <person name="Chen S."/>
        </authorList>
    </citation>
    <scope>NUCLEOTIDE SEQUENCE [LARGE SCALE GENOMIC DNA]</scope>
    <source>
        <strain evidence="2">Ysfricsl-2016a</strain>
        <tissue evidence="2">Blood</tissue>
    </source>
</reference>
<comment type="caution">
    <text evidence="2">The sequence shown here is derived from an EMBL/GenBank/DDBJ whole genome shotgun (WGS) entry which is preliminary data.</text>
</comment>
<dbReference type="Proteomes" id="UP000438429">
    <property type="component" value="Unassembled WGS sequence"/>
</dbReference>
<proteinExistence type="predicted"/>
<protein>
    <recommendedName>
        <fullName evidence="4">Reverse transcriptase domain-containing protein</fullName>
    </recommendedName>
</protein>
<evidence type="ECO:0000313" key="2">
    <source>
        <dbReference type="EMBL" id="KAF0040521.1"/>
    </source>
</evidence>
<feature type="compositionally biased region" description="Polar residues" evidence="1">
    <location>
        <begin position="39"/>
        <end position="51"/>
    </location>
</feature>